<dbReference type="EMBL" id="JADFTS010000002">
    <property type="protein sequence ID" value="KAF9618602.1"/>
    <property type="molecule type" value="Genomic_DNA"/>
</dbReference>
<evidence type="ECO:0000313" key="2">
    <source>
        <dbReference type="EMBL" id="KAF9618602.1"/>
    </source>
</evidence>
<protein>
    <submittedName>
        <fullName evidence="2">Uncharacterized protein</fullName>
    </submittedName>
</protein>
<gene>
    <name evidence="2" type="ORF">IFM89_002297</name>
</gene>
<comment type="similarity">
    <text evidence="1">Belongs to the UDP-glycosyltransferase family.</text>
</comment>
<dbReference type="SUPFAM" id="SSF53756">
    <property type="entry name" value="UDP-Glycosyltransferase/glycogen phosphorylase"/>
    <property type="match status" value="2"/>
</dbReference>
<comment type="caution">
    <text evidence="2">The sequence shown here is derived from an EMBL/GenBank/DDBJ whole genome shotgun (WGS) entry which is preliminary data.</text>
</comment>
<dbReference type="PANTHER" id="PTHR48047:SF182">
    <property type="entry name" value="GLYCOSYLTRANSFERASE"/>
    <property type="match status" value="1"/>
</dbReference>
<name>A0A835ILT0_9MAGN</name>
<dbReference type="Proteomes" id="UP000631114">
    <property type="component" value="Unassembled WGS sequence"/>
</dbReference>
<keyword evidence="3" id="KW-1185">Reference proteome</keyword>
<dbReference type="OrthoDB" id="5835829at2759"/>
<sequence>MPLLNLKAWASRNGVFRVVAPCYLLKKVNLYKYVDNEEYDILVNALRQIDQNIVSASKITTPQVGAFDNETSGRQRRDFHVESTTKAESEPFVVPGLPDRVELTKAYLPARLSDPSSDLQDIHNQIREAEETAYDVVVNSFNSLDPKYVEAYQKIKGNKAWCIGPVSLCNKEDIDKAERGNRMSIDDRELSKWLDSKEPNSVVYVCHLNEPDQPPKLPEAYQKIKGNKAWCIGPVCLCNKEDIDKAERGNRMSIDDRELSKWLDSKEPNSVVYVCRLNEPVHLGA</sequence>
<evidence type="ECO:0000313" key="3">
    <source>
        <dbReference type="Proteomes" id="UP000631114"/>
    </source>
</evidence>
<dbReference type="GO" id="GO:0035251">
    <property type="term" value="F:UDP-glucosyltransferase activity"/>
    <property type="evidence" value="ECO:0007669"/>
    <property type="project" value="TreeGrafter"/>
</dbReference>
<dbReference type="Gene3D" id="3.40.50.2000">
    <property type="entry name" value="Glycogen Phosphorylase B"/>
    <property type="match status" value="4"/>
</dbReference>
<accession>A0A835ILT0</accession>
<dbReference type="PANTHER" id="PTHR48047">
    <property type="entry name" value="GLYCOSYLTRANSFERASE"/>
    <property type="match status" value="1"/>
</dbReference>
<dbReference type="AlphaFoldDB" id="A0A835ILT0"/>
<reference evidence="2 3" key="1">
    <citation type="submission" date="2020-10" db="EMBL/GenBank/DDBJ databases">
        <title>The Coptis chinensis genome and diversification of protoberbering-type alkaloids.</title>
        <authorList>
            <person name="Wang B."/>
            <person name="Shu S."/>
            <person name="Song C."/>
            <person name="Liu Y."/>
        </authorList>
    </citation>
    <scope>NUCLEOTIDE SEQUENCE [LARGE SCALE GENOMIC DNA]</scope>
    <source>
        <strain evidence="2">HL-2020</strain>
        <tissue evidence="2">Leaf</tissue>
    </source>
</reference>
<organism evidence="2 3">
    <name type="scientific">Coptis chinensis</name>
    <dbReference type="NCBI Taxonomy" id="261450"/>
    <lineage>
        <taxon>Eukaryota</taxon>
        <taxon>Viridiplantae</taxon>
        <taxon>Streptophyta</taxon>
        <taxon>Embryophyta</taxon>
        <taxon>Tracheophyta</taxon>
        <taxon>Spermatophyta</taxon>
        <taxon>Magnoliopsida</taxon>
        <taxon>Ranunculales</taxon>
        <taxon>Ranunculaceae</taxon>
        <taxon>Coptidoideae</taxon>
        <taxon>Coptis</taxon>
    </lineage>
</organism>
<evidence type="ECO:0000256" key="1">
    <source>
        <dbReference type="ARBA" id="ARBA00009995"/>
    </source>
</evidence>
<proteinExistence type="inferred from homology"/>